<evidence type="ECO:0000313" key="17">
    <source>
        <dbReference type="RefSeq" id="XP_013379760.1"/>
    </source>
</evidence>
<name>A0A1S3H0U6_LINAN</name>
<evidence type="ECO:0000256" key="12">
    <source>
        <dbReference type="ARBA" id="ARBA00023180"/>
    </source>
</evidence>
<evidence type="ECO:0000256" key="11">
    <source>
        <dbReference type="ARBA" id="ARBA00023136"/>
    </source>
</evidence>
<keyword evidence="7 13" id="KW-0732">Signal</keyword>
<keyword evidence="8 13" id="KW-0378">Hydrolase</keyword>
<keyword evidence="6 13" id="KW-0479">Metal-binding</keyword>
<dbReference type="GeneID" id="106151194"/>
<keyword evidence="5" id="KW-0812">Transmembrane</keyword>
<evidence type="ECO:0000256" key="14">
    <source>
        <dbReference type="SAM" id="MobiDB-lite"/>
    </source>
</evidence>
<dbReference type="OrthoDB" id="10040378at2759"/>
<evidence type="ECO:0000256" key="15">
    <source>
        <dbReference type="SAM" id="SignalP"/>
    </source>
</evidence>
<dbReference type="EC" id="3.4.-.-" evidence="13"/>
<comment type="similarity">
    <text evidence="3 13">Belongs to the TIKI family.</text>
</comment>
<evidence type="ECO:0000256" key="7">
    <source>
        <dbReference type="ARBA" id="ARBA00022729"/>
    </source>
</evidence>
<evidence type="ECO:0000313" key="16">
    <source>
        <dbReference type="Proteomes" id="UP000085678"/>
    </source>
</evidence>
<evidence type="ECO:0000256" key="2">
    <source>
        <dbReference type="ARBA" id="ARBA00004479"/>
    </source>
</evidence>
<feature type="signal peptide" evidence="15">
    <location>
        <begin position="1"/>
        <end position="20"/>
    </location>
</feature>
<keyword evidence="12" id="KW-0325">Glycoprotein</keyword>
<dbReference type="CDD" id="cd14789">
    <property type="entry name" value="Tiki"/>
    <property type="match status" value="1"/>
</dbReference>
<dbReference type="GO" id="GO:0006508">
    <property type="term" value="P:proteolysis"/>
    <property type="evidence" value="ECO:0007669"/>
    <property type="project" value="UniProtKB-KW"/>
</dbReference>
<dbReference type="InParanoid" id="A0A1S3H0U6"/>
<comment type="subcellular location">
    <subcellularLocation>
        <location evidence="13">Cell membrane</location>
        <topology evidence="13">Single-pass type I membrane protein</topology>
    </subcellularLocation>
    <subcellularLocation>
        <location evidence="2">Membrane</location>
        <topology evidence="2">Single-pass type I membrane protein</topology>
    </subcellularLocation>
</comment>
<proteinExistence type="inferred from homology"/>
<evidence type="ECO:0000256" key="1">
    <source>
        <dbReference type="ARBA" id="ARBA00001941"/>
    </source>
</evidence>
<keyword evidence="9" id="KW-1133">Transmembrane helix</keyword>
<comment type="function">
    <text evidence="13">Metalloprotease that acts as a negative regulator of the Wnt signaling pathway.</text>
</comment>
<evidence type="ECO:0000256" key="10">
    <source>
        <dbReference type="ARBA" id="ARBA00023049"/>
    </source>
</evidence>
<evidence type="ECO:0000256" key="6">
    <source>
        <dbReference type="ARBA" id="ARBA00022723"/>
    </source>
</evidence>
<dbReference type="GO" id="GO:0016055">
    <property type="term" value="P:Wnt signaling pathway"/>
    <property type="evidence" value="ECO:0007669"/>
    <property type="project" value="UniProtKB-KW"/>
</dbReference>
<keyword evidence="11" id="KW-0472">Membrane</keyword>
<evidence type="ECO:0000256" key="3">
    <source>
        <dbReference type="ARBA" id="ARBA00008261"/>
    </source>
</evidence>
<feature type="region of interest" description="Disordered" evidence="14">
    <location>
        <begin position="359"/>
        <end position="428"/>
    </location>
</feature>
<keyword evidence="13" id="KW-1003">Cell membrane</keyword>
<dbReference type="GO" id="GO:0030178">
    <property type="term" value="P:negative regulation of Wnt signaling pathway"/>
    <property type="evidence" value="ECO:0007669"/>
    <property type="project" value="UniProtKB-UniRule"/>
</dbReference>
<comment type="cofactor">
    <cofactor evidence="1">
        <name>Co(2+)</name>
        <dbReference type="ChEBI" id="CHEBI:48828"/>
    </cofactor>
</comment>
<dbReference type="PANTHER" id="PTHR31120">
    <property type="entry name" value="METALLOPROTEASE TIKI"/>
    <property type="match status" value="1"/>
</dbReference>
<evidence type="ECO:0000256" key="5">
    <source>
        <dbReference type="ARBA" id="ARBA00022692"/>
    </source>
</evidence>
<feature type="chain" id="PRO_5010324404" description="Metalloprotease TIKI homolog" evidence="15">
    <location>
        <begin position="21"/>
        <end position="499"/>
    </location>
</feature>
<dbReference type="GO" id="GO:0005886">
    <property type="term" value="C:plasma membrane"/>
    <property type="evidence" value="ECO:0007669"/>
    <property type="project" value="UniProtKB-SubCell"/>
</dbReference>
<sequence>MPSGLLVFLWILLLLQSIAGVDTGGTSWGPGALAHCEHTSDQNQLNSFLWTVKRDPPAYFFGTIHVPYTRVWDFIPENAKQAFRQAQNIFFELDLTDPSTISALATCQMLPHGENLQDVLPQDIYRRLKRHLNYVKEEMPKWMTPDQRGRGLYADYLFNAIAGNWERKRPVWVMLMVNSLTESDIKSKGIPVLDLYLAQQAERMSKTTGAVERVEEQCVPLNELNFSEVVFALNQTLWQHENYRIGMGNMPYTTEDLIKHYNCGDLNSVIFNQDSAQVPNLVNTSLPPRELSTAKNIDNYFRQELIYKRNARMARRVGQLLKQYPDRSFFFAFGAGHFLGNDTIIDHLRKLNFDVEHTQSHETVQRSSKRGRSRPNLLPVAVPDMPADYPLLVDPNVDPFGRHNRRSRKRKNRHRKKKKRRKNKKKKASFNELWVRISTTESSTTEATTYDAKPVPPQTTPLSLDSWYNSISAATAIQSNPLNLFAATLLHLFLIRTLR</sequence>
<accession>A0A1S3H0U6</accession>
<dbReference type="PANTHER" id="PTHR31120:SF6">
    <property type="entry name" value="METALLOPROTEASE TIKI HOMOLOG"/>
    <property type="match status" value="1"/>
</dbReference>
<dbReference type="Proteomes" id="UP000085678">
    <property type="component" value="Unplaced"/>
</dbReference>
<dbReference type="GO" id="GO:0046872">
    <property type="term" value="F:metal ion binding"/>
    <property type="evidence" value="ECO:0007669"/>
    <property type="project" value="UniProtKB-UniRule"/>
</dbReference>
<keyword evidence="10 13" id="KW-0482">Metalloprotease</keyword>
<dbReference type="InterPro" id="IPR002816">
    <property type="entry name" value="TraB/PrgY/GumN_fam"/>
</dbReference>
<comment type="cofactor">
    <cofactor evidence="13">
        <name>Mn(2+)</name>
        <dbReference type="ChEBI" id="CHEBI:29035"/>
    </cofactor>
    <cofactor evidence="13">
        <name>Co(2+)</name>
        <dbReference type="ChEBI" id="CHEBI:48828"/>
    </cofactor>
    <text evidence="13">Divalent metal cations. Mn(2+) or Co(2+).</text>
</comment>
<keyword evidence="4 13" id="KW-0645">Protease</keyword>
<organism evidence="16 17">
    <name type="scientific">Lingula anatina</name>
    <name type="common">Brachiopod</name>
    <name type="synonym">Lingula unguis</name>
    <dbReference type="NCBI Taxonomy" id="7574"/>
    <lineage>
        <taxon>Eukaryota</taxon>
        <taxon>Metazoa</taxon>
        <taxon>Spiralia</taxon>
        <taxon>Lophotrochozoa</taxon>
        <taxon>Brachiopoda</taxon>
        <taxon>Linguliformea</taxon>
        <taxon>Lingulata</taxon>
        <taxon>Lingulida</taxon>
        <taxon>Linguloidea</taxon>
        <taxon>Lingulidae</taxon>
        <taxon>Lingula</taxon>
    </lineage>
</organism>
<keyword evidence="16" id="KW-1185">Reference proteome</keyword>
<dbReference type="GO" id="GO:0004222">
    <property type="term" value="F:metalloendopeptidase activity"/>
    <property type="evidence" value="ECO:0007669"/>
    <property type="project" value="UniProtKB-UniRule"/>
</dbReference>
<protein>
    <recommendedName>
        <fullName evidence="13">Metalloprotease TIKI homolog</fullName>
        <ecNumber evidence="13">3.4.-.-</ecNumber>
    </recommendedName>
</protein>
<dbReference type="KEGG" id="lak:106151194"/>
<evidence type="ECO:0000256" key="13">
    <source>
        <dbReference type="RuleBase" id="RU369069"/>
    </source>
</evidence>
<dbReference type="AlphaFoldDB" id="A0A1S3H0U6"/>
<evidence type="ECO:0000256" key="9">
    <source>
        <dbReference type="ARBA" id="ARBA00022989"/>
    </source>
</evidence>
<dbReference type="InterPro" id="IPR040230">
    <property type="entry name" value="TIKI1/2-like"/>
</dbReference>
<dbReference type="RefSeq" id="XP_013379760.1">
    <property type="nucleotide sequence ID" value="XM_013524306.1"/>
</dbReference>
<gene>
    <name evidence="17" type="primary">LOC106151194</name>
</gene>
<keyword evidence="13" id="KW-0879">Wnt signaling pathway</keyword>
<dbReference type="Pfam" id="PF01963">
    <property type="entry name" value="TraB_PrgY_gumN"/>
    <property type="match status" value="1"/>
</dbReference>
<feature type="compositionally biased region" description="Basic residues" evidence="14">
    <location>
        <begin position="402"/>
        <end position="428"/>
    </location>
</feature>
<reference evidence="17" key="1">
    <citation type="submission" date="2025-08" db="UniProtKB">
        <authorList>
            <consortium name="RefSeq"/>
        </authorList>
    </citation>
    <scope>IDENTIFICATION</scope>
    <source>
        <tissue evidence="17">Gonads</tissue>
    </source>
</reference>
<evidence type="ECO:0000256" key="4">
    <source>
        <dbReference type="ARBA" id="ARBA00022670"/>
    </source>
</evidence>
<evidence type="ECO:0000256" key="8">
    <source>
        <dbReference type="ARBA" id="ARBA00022801"/>
    </source>
</evidence>